<dbReference type="SMART" id="SM00331">
    <property type="entry name" value="PP2C_SIG"/>
    <property type="match status" value="1"/>
</dbReference>
<dbReference type="SUPFAM" id="SSF81606">
    <property type="entry name" value="PP2C-like"/>
    <property type="match status" value="1"/>
</dbReference>
<gene>
    <name evidence="2" type="ORF">QM480_14375</name>
</gene>
<dbReference type="Pfam" id="PF13672">
    <property type="entry name" value="PP2C_2"/>
    <property type="match status" value="1"/>
</dbReference>
<keyword evidence="3" id="KW-1185">Reference proteome</keyword>
<name>A0ABT6YPT1_9BACT</name>
<comment type="caution">
    <text evidence="2">The sequence shown here is derived from an EMBL/GenBank/DDBJ whole genome shotgun (WGS) entry which is preliminary data.</text>
</comment>
<dbReference type="Gene3D" id="3.60.40.10">
    <property type="entry name" value="PPM-type phosphatase domain"/>
    <property type="match status" value="1"/>
</dbReference>
<sequence length="306" mass="34532">MIKISRIHSLLKQGKRSKIEDYIFPSDITHKTSNRIFIVCDGVGGEAKGEEASKLVAETFGEMLSSMNQVSQEDILAILEVAVVKIQDYITTNPEASNMSTTLTLASINNDGILLAWCGDSKIIHFNRKHIKWKSLDHSFIQHLININEISPEEALNHPQRNLITRCINKNTNPKDIDFHVIKDIAPGDYLMLATDGIFEQLSIDFLPNIASDTHTDKSDLIEQHCANKTRDNYSMYLLAFDNNSKSKSLKLLLVLGFSLFCGISIFWQHHKDSSKKIWLSDTTQKYKTPAQLPIINSKNADSSKK</sequence>
<dbReference type="InterPro" id="IPR001932">
    <property type="entry name" value="PPM-type_phosphatase-like_dom"/>
</dbReference>
<protein>
    <submittedName>
        <fullName evidence="2">Protein phosphatase 2C domain-containing protein</fullName>
    </submittedName>
</protein>
<evidence type="ECO:0000313" key="3">
    <source>
        <dbReference type="Proteomes" id="UP001236569"/>
    </source>
</evidence>
<dbReference type="SMART" id="SM00332">
    <property type="entry name" value="PP2Cc"/>
    <property type="match status" value="1"/>
</dbReference>
<reference evidence="2 3" key="1">
    <citation type="submission" date="2023-05" db="EMBL/GenBank/DDBJ databases">
        <title>Novel species of genus Flectobacillus isolated from stream in China.</title>
        <authorList>
            <person name="Lu H."/>
        </authorList>
    </citation>
    <scope>NUCLEOTIDE SEQUENCE [LARGE SCALE GENOMIC DNA]</scope>
    <source>
        <strain evidence="2 3">DC10W</strain>
    </source>
</reference>
<dbReference type="CDD" id="cd00143">
    <property type="entry name" value="PP2Cc"/>
    <property type="match status" value="1"/>
</dbReference>
<proteinExistence type="predicted"/>
<dbReference type="Proteomes" id="UP001236569">
    <property type="component" value="Unassembled WGS sequence"/>
</dbReference>
<dbReference type="EMBL" id="JASHID010000010">
    <property type="protein sequence ID" value="MDI9865525.1"/>
    <property type="molecule type" value="Genomic_DNA"/>
</dbReference>
<dbReference type="PROSITE" id="PS51746">
    <property type="entry name" value="PPM_2"/>
    <property type="match status" value="1"/>
</dbReference>
<evidence type="ECO:0000313" key="2">
    <source>
        <dbReference type="EMBL" id="MDI9865525.1"/>
    </source>
</evidence>
<dbReference type="RefSeq" id="WP_283370502.1">
    <property type="nucleotide sequence ID" value="NZ_JASHID010000010.1"/>
</dbReference>
<accession>A0ABT6YPT1</accession>
<organism evidence="2 3">
    <name type="scientific">Flectobacillus longus</name>
    <dbReference type="NCBI Taxonomy" id="2984207"/>
    <lineage>
        <taxon>Bacteria</taxon>
        <taxon>Pseudomonadati</taxon>
        <taxon>Bacteroidota</taxon>
        <taxon>Cytophagia</taxon>
        <taxon>Cytophagales</taxon>
        <taxon>Flectobacillaceae</taxon>
        <taxon>Flectobacillus</taxon>
    </lineage>
</organism>
<dbReference type="InterPro" id="IPR036457">
    <property type="entry name" value="PPM-type-like_dom_sf"/>
</dbReference>
<feature type="domain" description="PPM-type phosphatase" evidence="1">
    <location>
        <begin position="21"/>
        <end position="241"/>
    </location>
</feature>
<evidence type="ECO:0000259" key="1">
    <source>
        <dbReference type="PROSITE" id="PS51746"/>
    </source>
</evidence>